<accession>A0A7V9ABV1</accession>
<gene>
    <name evidence="1" type="ORF">H0921_09550</name>
</gene>
<dbReference type="InterPro" id="IPR011697">
    <property type="entry name" value="Peptidase_C26"/>
</dbReference>
<dbReference type="SUPFAM" id="SSF52317">
    <property type="entry name" value="Class I glutamine amidotransferase-like"/>
    <property type="match status" value="1"/>
</dbReference>
<keyword evidence="1" id="KW-0378">Hydrolase</keyword>
<sequence length="265" mass="29219">MASVRTKESKSTPSVRSVARPVIGINMDVIAERGVTPHLRLNLGYLDAIWAAGGMPLLIPPLRKDSLSELDSLLERLSGVLLTGGADMDPRRNGQSLTAAVHPMPERREEVDRYLLAWIFQRKLPVLGIGVGMQQLNVFAGGTLFLHLPHDNPRAMPHYDHTGAPHRHMVLIEPNTRLQDIYGTPELRVNSMHHQAVHQLGRRMRVAARSPDGVVEAIESTDPNWFCVGVQWHPEDETASALDMQIFECFVQAAARSGSALSVAA</sequence>
<dbReference type="CDD" id="cd01745">
    <property type="entry name" value="GATase1_2"/>
    <property type="match status" value="1"/>
</dbReference>
<dbReference type="InterPro" id="IPR044668">
    <property type="entry name" value="PuuD-like"/>
</dbReference>
<dbReference type="RefSeq" id="WP_194537851.1">
    <property type="nucleotide sequence ID" value="NZ_JACEFB010000006.1"/>
</dbReference>
<dbReference type="Pfam" id="PF07722">
    <property type="entry name" value="Peptidase_C26"/>
    <property type="match status" value="1"/>
</dbReference>
<dbReference type="GO" id="GO:0033969">
    <property type="term" value="F:gamma-glutamyl-gamma-aminobutyrate hydrolase activity"/>
    <property type="evidence" value="ECO:0007669"/>
    <property type="project" value="TreeGrafter"/>
</dbReference>
<dbReference type="PANTHER" id="PTHR43235:SF1">
    <property type="entry name" value="GLUTAMINE AMIDOTRANSFERASE PB2B2.05-RELATED"/>
    <property type="match status" value="1"/>
</dbReference>
<comment type="caution">
    <text evidence="1">The sequence shown here is derived from an EMBL/GenBank/DDBJ whole genome shotgun (WGS) entry which is preliminary data.</text>
</comment>
<dbReference type="EMBL" id="JACEFB010000006">
    <property type="protein sequence ID" value="MBA2226403.1"/>
    <property type="molecule type" value="Genomic_DNA"/>
</dbReference>
<dbReference type="PROSITE" id="PS51273">
    <property type="entry name" value="GATASE_TYPE_1"/>
    <property type="match status" value="1"/>
</dbReference>
<evidence type="ECO:0000313" key="2">
    <source>
        <dbReference type="Proteomes" id="UP000542342"/>
    </source>
</evidence>
<organism evidence="1 2">
    <name type="scientific">Thermogemmata fonticola</name>
    <dbReference type="NCBI Taxonomy" id="2755323"/>
    <lineage>
        <taxon>Bacteria</taxon>
        <taxon>Pseudomonadati</taxon>
        <taxon>Planctomycetota</taxon>
        <taxon>Planctomycetia</taxon>
        <taxon>Gemmatales</taxon>
        <taxon>Gemmataceae</taxon>
        <taxon>Thermogemmata</taxon>
    </lineage>
</organism>
<dbReference type="Gene3D" id="3.40.50.880">
    <property type="match status" value="1"/>
</dbReference>
<dbReference type="GO" id="GO:0005829">
    <property type="term" value="C:cytosol"/>
    <property type="evidence" value="ECO:0007669"/>
    <property type="project" value="TreeGrafter"/>
</dbReference>
<dbReference type="GO" id="GO:0006598">
    <property type="term" value="P:polyamine catabolic process"/>
    <property type="evidence" value="ECO:0007669"/>
    <property type="project" value="TreeGrafter"/>
</dbReference>
<name>A0A7V9ABV1_9BACT</name>
<dbReference type="AlphaFoldDB" id="A0A7V9ABV1"/>
<dbReference type="InterPro" id="IPR029062">
    <property type="entry name" value="Class_I_gatase-like"/>
</dbReference>
<dbReference type="PANTHER" id="PTHR43235">
    <property type="entry name" value="GLUTAMINE AMIDOTRANSFERASE PB2B2.05-RELATED"/>
    <property type="match status" value="1"/>
</dbReference>
<keyword evidence="2" id="KW-1185">Reference proteome</keyword>
<proteinExistence type="predicted"/>
<protein>
    <submittedName>
        <fullName evidence="1">Gamma-glutamyl-gamma-aminobutyrate hydrolase family protein</fullName>
    </submittedName>
</protein>
<reference evidence="1 2" key="1">
    <citation type="submission" date="2020-07" db="EMBL/GenBank/DDBJ databases">
        <title>Thermogemmata thermophila gen. nov., sp. nov., a novel moderate thermophilic planctomycete from a Kamchatka hot spring.</title>
        <authorList>
            <person name="Elcheninov A.G."/>
            <person name="Podosokorskaya O.A."/>
            <person name="Kovaleva O.L."/>
            <person name="Novikov A."/>
            <person name="Bonch-Osmolovskaya E.A."/>
            <person name="Toshchakov S.V."/>
            <person name="Kublanov I.V."/>
        </authorList>
    </citation>
    <scope>NUCLEOTIDE SEQUENCE [LARGE SCALE GENOMIC DNA]</scope>
    <source>
        <strain evidence="1 2">2918</strain>
    </source>
</reference>
<dbReference type="Proteomes" id="UP000542342">
    <property type="component" value="Unassembled WGS sequence"/>
</dbReference>
<evidence type="ECO:0000313" key="1">
    <source>
        <dbReference type="EMBL" id="MBA2226403.1"/>
    </source>
</evidence>